<protein>
    <recommendedName>
        <fullName evidence="5">NAD-dependent epimerase/dehydratase domain-containing protein</fullName>
    </recommendedName>
</protein>
<evidence type="ECO:0000259" key="5">
    <source>
        <dbReference type="Pfam" id="PF01370"/>
    </source>
</evidence>
<evidence type="ECO:0000256" key="4">
    <source>
        <dbReference type="ARBA" id="ARBA00023235"/>
    </source>
</evidence>
<dbReference type="PANTHER" id="PTHR43238:SF1">
    <property type="entry name" value="GDP-L-FUCOSE SYNTHASE"/>
    <property type="match status" value="1"/>
</dbReference>
<keyword evidence="3" id="KW-0560">Oxidoreductase</keyword>
<dbReference type="CDD" id="cd05239">
    <property type="entry name" value="GDP_FS_SDR_e"/>
    <property type="match status" value="1"/>
</dbReference>
<dbReference type="InterPro" id="IPR001509">
    <property type="entry name" value="Epimerase_deHydtase"/>
</dbReference>
<comment type="caution">
    <text evidence="6">The sequence shown here is derived from an EMBL/GenBank/DDBJ whole genome shotgun (WGS) entry which is preliminary data.</text>
</comment>
<name>X0ST43_9ZZZZ</name>
<dbReference type="SUPFAM" id="SSF51735">
    <property type="entry name" value="NAD(P)-binding Rossmann-fold domains"/>
    <property type="match status" value="1"/>
</dbReference>
<dbReference type="PANTHER" id="PTHR43238">
    <property type="entry name" value="GDP-L-FUCOSE SYNTHASE"/>
    <property type="match status" value="1"/>
</dbReference>
<dbReference type="GO" id="GO:0016853">
    <property type="term" value="F:isomerase activity"/>
    <property type="evidence" value="ECO:0007669"/>
    <property type="project" value="UniProtKB-KW"/>
</dbReference>
<dbReference type="HAMAP" id="MF_00956">
    <property type="entry name" value="GDP_fucose_synth"/>
    <property type="match status" value="1"/>
</dbReference>
<comment type="similarity">
    <text evidence="1">Belongs to the NAD(P)-dependent epimerase/dehydratase family. Fucose synthase subfamily.</text>
</comment>
<sequence>MSFWTGKRVMVTGGSGFLGSHIVGILRARGAEVGVPRKRDYDLTNLDAAKRAFAEMRPDIVIHGAAFYGGIWINKLYPGRIYYENLVMGANVFEAARLAGGVEKLVTIGTACSYPGYLDGCLSEDRFWDGGLHESVVNYGFTKKALSVQGLCYKKQYGLDSIHLILTNLYGPRDTFNPERSHVVSALIRKFVEAHQAGADEVVVWGTGKPIREFLYVEDCAEAIVRAAESYGDLEPMNIGTGIGTSIRELGETINDVVGFKGRIRWDTSKPDGAVKKVLDISKMKQALSWQPPTPLHAGLDRTISWYVANKEEADKRF</sequence>
<keyword evidence="4" id="KW-0413">Isomerase</keyword>
<evidence type="ECO:0000313" key="6">
    <source>
        <dbReference type="EMBL" id="GAF78326.1"/>
    </source>
</evidence>
<reference evidence="6" key="1">
    <citation type="journal article" date="2014" name="Front. Microbiol.">
        <title>High frequency of phylogenetically diverse reductive dehalogenase-homologous genes in deep subseafloor sedimentary metagenomes.</title>
        <authorList>
            <person name="Kawai M."/>
            <person name="Futagami T."/>
            <person name="Toyoda A."/>
            <person name="Takaki Y."/>
            <person name="Nishi S."/>
            <person name="Hori S."/>
            <person name="Arai W."/>
            <person name="Tsubouchi T."/>
            <person name="Morono Y."/>
            <person name="Uchiyama I."/>
            <person name="Ito T."/>
            <person name="Fujiyama A."/>
            <person name="Inagaki F."/>
            <person name="Takami H."/>
        </authorList>
    </citation>
    <scope>NUCLEOTIDE SEQUENCE</scope>
    <source>
        <strain evidence="6">Expedition CK06-06</strain>
    </source>
</reference>
<dbReference type="AlphaFoldDB" id="X0ST43"/>
<dbReference type="GO" id="GO:0050577">
    <property type="term" value="F:GDP-L-fucose synthase activity"/>
    <property type="evidence" value="ECO:0007669"/>
    <property type="project" value="TreeGrafter"/>
</dbReference>
<dbReference type="Pfam" id="PF01370">
    <property type="entry name" value="Epimerase"/>
    <property type="match status" value="1"/>
</dbReference>
<accession>X0ST43</accession>
<keyword evidence="2" id="KW-0521">NADP</keyword>
<dbReference type="EMBL" id="BARS01001922">
    <property type="protein sequence ID" value="GAF78326.1"/>
    <property type="molecule type" value="Genomic_DNA"/>
</dbReference>
<dbReference type="InterPro" id="IPR028614">
    <property type="entry name" value="GDP_fucose/colitose_synth"/>
</dbReference>
<evidence type="ECO:0000256" key="1">
    <source>
        <dbReference type="ARBA" id="ARBA00005959"/>
    </source>
</evidence>
<dbReference type="Gene3D" id="3.40.50.720">
    <property type="entry name" value="NAD(P)-binding Rossmann-like Domain"/>
    <property type="match status" value="1"/>
</dbReference>
<organism evidence="6">
    <name type="scientific">marine sediment metagenome</name>
    <dbReference type="NCBI Taxonomy" id="412755"/>
    <lineage>
        <taxon>unclassified sequences</taxon>
        <taxon>metagenomes</taxon>
        <taxon>ecological metagenomes</taxon>
    </lineage>
</organism>
<feature type="domain" description="NAD-dependent epimerase/dehydratase" evidence="5">
    <location>
        <begin position="9"/>
        <end position="240"/>
    </location>
</feature>
<dbReference type="InterPro" id="IPR036291">
    <property type="entry name" value="NAD(P)-bd_dom_sf"/>
</dbReference>
<proteinExistence type="inferred from homology"/>
<dbReference type="Gene3D" id="3.90.25.10">
    <property type="entry name" value="UDP-galactose 4-epimerase, domain 1"/>
    <property type="match status" value="1"/>
</dbReference>
<evidence type="ECO:0000256" key="2">
    <source>
        <dbReference type="ARBA" id="ARBA00022857"/>
    </source>
</evidence>
<evidence type="ECO:0000256" key="3">
    <source>
        <dbReference type="ARBA" id="ARBA00023002"/>
    </source>
</evidence>
<gene>
    <name evidence="6" type="ORF">S01H1_03541</name>
</gene>